<sequence length="215" mass="23726">MKIYKILSLVILLYTGTTESYGFNNCTITDLIEEMAMDNDVLETLDLSLRLTMAYSLGGSEMENLSKDIKKNLNTSISKLEIHKKEINKKFPRYGDLDAAERMIVMEGIAQKLNLKEKIKTLLKCIGEDLTTFGACMQASAWWENMSFASCLTVNGLGDIFAIATSEGAATPLVQAVGKEQVYWCAKFIYGKTGKECTLALVVAIVAEIFAGDCL</sequence>
<accession>A0A4Q7P0L4</accession>
<keyword evidence="2" id="KW-1185">Reference proteome</keyword>
<proteinExistence type="predicted"/>
<name>A0A4Q7P0L4_9FLAO</name>
<dbReference type="AlphaFoldDB" id="A0A4Q7P0L4"/>
<gene>
    <name evidence="1" type="ORF">EV197_1914</name>
</gene>
<evidence type="ECO:0000313" key="1">
    <source>
        <dbReference type="EMBL" id="RZS93336.1"/>
    </source>
</evidence>
<comment type="caution">
    <text evidence="1">The sequence shown here is derived from an EMBL/GenBank/DDBJ whole genome shotgun (WGS) entry which is preliminary data.</text>
</comment>
<evidence type="ECO:0000313" key="2">
    <source>
        <dbReference type="Proteomes" id="UP000292262"/>
    </source>
</evidence>
<reference evidence="1 2" key="1">
    <citation type="submission" date="2019-02" db="EMBL/GenBank/DDBJ databases">
        <title>Genomic Encyclopedia of Type Strains, Phase IV (KMG-IV): sequencing the most valuable type-strain genomes for metagenomic binning, comparative biology and taxonomic classification.</title>
        <authorList>
            <person name="Goeker M."/>
        </authorList>
    </citation>
    <scope>NUCLEOTIDE SEQUENCE [LARGE SCALE GENOMIC DNA]</scope>
    <source>
        <strain evidence="1 2">DSM 17196</strain>
    </source>
</reference>
<dbReference type="RefSeq" id="WP_130286473.1">
    <property type="nucleotide sequence ID" value="NZ_SGXE01000002.1"/>
</dbReference>
<protein>
    <submittedName>
        <fullName evidence="1">Uncharacterized protein</fullName>
    </submittedName>
</protein>
<organism evidence="1 2">
    <name type="scientific">Aquimarina brevivitae</name>
    <dbReference type="NCBI Taxonomy" id="323412"/>
    <lineage>
        <taxon>Bacteria</taxon>
        <taxon>Pseudomonadati</taxon>
        <taxon>Bacteroidota</taxon>
        <taxon>Flavobacteriia</taxon>
        <taxon>Flavobacteriales</taxon>
        <taxon>Flavobacteriaceae</taxon>
        <taxon>Aquimarina</taxon>
    </lineage>
</organism>
<dbReference type="Proteomes" id="UP000292262">
    <property type="component" value="Unassembled WGS sequence"/>
</dbReference>
<dbReference type="EMBL" id="SGXE01000002">
    <property type="protein sequence ID" value="RZS93336.1"/>
    <property type="molecule type" value="Genomic_DNA"/>
</dbReference>